<dbReference type="SUPFAM" id="SSF53850">
    <property type="entry name" value="Periplasmic binding protein-like II"/>
    <property type="match status" value="1"/>
</dbReference>
<dbReference type="PANTHER" id="PTHR42941">
    <property type="entry name" value="SLL1037 PROTEIN"/>
    <property type="match status" value="1"/>
</dbReference>
<dbReference type="EMBL" id="JAQQLI010000041">
    <property type="protein sequence ID" value="MDC7788278.1"/>
    <property type="molecule type" value="Genomic_DNA"/>
</dbReference>
<sequence>MAVAAAAIVAAAACVTALGTAPSAAQSRPGYDTGRPEQPTHATRRGPSEAALGSIGDRVNANTVTIVSGNINGTYLTIAYDLSAVLDDGDSFRVLPVIGKGGGQNIRDVRFLRGVDLGITQSNLLRYFQRTNEVGRIDDKLAYVARLFNEEMHLVVRADSGVHTIADLAGQKVNFSDAGSGTQLTTRDVFTRLEIAPVEVNMGQADAFEKLQSGEIAATVLIAGKPAAAMRKLGATFRMLPIAFARPLQGDYLPARLTSEDYPGVIPPGEAVDTIAVGTVLFAYNWPRNTDRYRRIAAFVDRFFPRLAEFQKPPRHPKWRETNLNATVPGWIRFPAAQEWLERNVAADTTREQFERFLAARGPVAGDIDSPAERERLFQNFLQWNQSRERR</sequence>
<reference evidence="3" key="2">
    <citation type="submission" date="2023-02" db="EMBL/GenBank/DDBJ databases">
        <authorList>
            <person name="Rayyan A."/>
            <person name="Meyer T."/>
            <person name="Kyndt J.A."/>
        </authorList>
    </citation>
    <scope>NUCLEOTIDE SEQUENCE</scope>
    <source>
        <strain evidence="3">DSM 9987</strain>
    </source>
</reference>
<evidence type="ECO:0000256" key="2">
    <source>
        <dbReference type="SAM" id="SignalP"/>
    </source>
</evidence>
<dbReference type="Proteomes" id="UP001165652">
    <property type="component" value="Unassembled WGS sequence"/>
</dbReference>
<feature type="region of interest" description="Disordered" evidence="1">
    <location>
        <begin position="23"/>
        <end position="52"/>
    </location>
</feature>
<gene>
    <name evidence="3" type="ORF">PQJ73_21535</name>
</gene>
<dbReference type="NCBIfam" id="TIGR02122">
    <property type="entry name" value="TRAP_TAXI"/>
    <property type="match status" value="1"/>
</dbReference>
<keyword evidence="2" id="KW-0732">Signal</keyword>
<evidence type="ECO:0000256" key="1">
    <source>
        <dbReference type="SAM" id="MobiDB-lite"/>
    </source>
</evidence>
<proteinExistence type="predicted"/>
<evidence type="ECO:0000313" key="3">
    <source>
        <dbReference type="EMBL" id="MDC7788278.1"/>
    </source>
</evidence>
<organism evidence="3 4">
    <name type="scientific">Rhodoplanes tepidamans</name>
    <name type="common">Rhodoplanes cryptolactis</name>
    <dbReference type="NCBI Taxonomy" id="200616"/>
    <lineage>
        <taxon>Bacteria</taxon>
        <taxon>Pseudomonadati</taxon>
        <taxon>Pseudomonadota</taxon>
        <taxon>Alphaproteobacteria</taxon>
        <taxon>Hyphomicrobiales</taxon>
        <taxon>Nitrobacteraceae</taxon>
        <taxon>Rhodoplanes</taxon>
    </lineage>
</organism>
<dbReference type="InterPro" id="IPR011852">
    <property type="entry name" value="TRAP_TAXI"/>
</dbReference>
<dbReference type="RefSeq" id="WP_272779116.1">
    <property type="nucleotide sequence ID" value="NZ_JAQQLI010000041.1"/>
</dbReference>
<feature type="chain" id="PRO_5046901879" evidence="2">
    <location>
        <begin position="26"/>
        <end position="391"/>
    </location>
</feature>
<dbReference type="Pfam" id="PF16868">
    <property type="entry name" value="NMT1_3"/>
    <property type="match status" value="1"/>
</dbReference>
<keyword evidence="4" id="KW-1185">Reference proteome</keyword>
<dbReference type="PANTHER" id="PTHR42941:SF1">
    <property type="entry name" value="SLL1037 PROTEIN"/>
    <property type="match status" value="1"/>
</dbReference>
<comment type="caution">
    <text evidence="3">The sequence shown here is derived from an EMBL/GenBank/DDBJ whole genome shotgun (WGS) entry which is preliminary data.</text>
</comment>
<accession>A0ABT5JF17</accession>
<feature type="signal peptide" evidence="2">
    <location>
        <begin position="1"/>
        <end position="25"/>
    </location>
</feature>
<reference evidence="3" key="1">
    <citation type="journal article" date="2023" name="Microbiol Resour">
        <title>Genome Sequences of Rhodoplanes serenus and Two Thermotolerant Strains, Rhodoplanes tepidamans and 'Rhodoplanes cryptolactis,' Further Refine the Genus.</title>
        <authorList>
            <person name="Rayyan A.A."/>
            <person name="Kyndt J.A."/>
        </authorList>
    </citation>
    <scope>NUCLEOTIDE SEQUENCE</scope>
    <source>
        <strain evidence="3">DSM 9987</strain>
    </source>
</reference>
<protein>
    <submittedName>
        <fullName evidence="3">TAXI family TRAP transporter solute-binding subunit</fullName>
    </submittedName>
</protein>
<evidence type="ECO:0000313" key="4">
    <source>
        <dbReference type="Proteomes" id="UP001165652"/>
    </source>
</evidence>
<dbReference type="Gene3D" id="3.40.190.10">
    <property type="entry name" value="Periplasmic binding protein-like II"/>
    <property type="match status" value="2"/>
</dbReference>
<name>A0ABT5JF17_RHOTP</name>